<proteinExistence type="predicted"/>
<reference evidence="2" key="1">
    <citation type="journal article" date="2015" name="Nature">
        <title>Complex archaea that bridge the gap between prokaryotes and eukaryotes.</title>
        <authorList>
            <person name="Spang A."/>
            <person name="Saw J.H."/>
            <person name="Jorgensen S.L."/>
            <person name="Zaremba-Niedzwiedzka K."/>
            <person name="Martijn J."/>
            <person name="Lind A.E."/>
            <person name="van Eijk R."/>
            <person name="Schleper C."/>
            <person name="Guy L."/>
            <person name="Ettema T.J."/>
        </authorList>
    </citation>
    <scope>NUCLEOTIDE SEQUENCE</scope>
</reference>
<keyword evidence="1" id="KW-0812">Transmembrane</keyword>
<gene>
    <name evidence="2" type="ORF">LCGC14_2931430</name>
</gene>
<evidence type="ECO:0000256" key="1">
    <source>
        <dbReference type="SAM" id="Phobius"/>
    </source>
</evidence>
<keyword evidence="1" id="KW-0472">Membrane</keyword>
<accession>A0A0F9ABT6</accession>
<dbReference type="EMBL" id="LAZR01058526">
    <property type="protein sequence ID" value="KKK69696.1"/>
    <property type="molecule type" value="Genomic_DNA"/>
</dbReference>
<name>A0A0F9ABT6_9ZZZZ</name>
<feature type="non-terminal residue" evidence="2">
    <location>
        <position position="1"/>
    </location>
</feature>
<feature type="transmembrane region" description="Helical" evidence="1">
    <location>
        <begin position="12"/>
        <end position="34"/>
    </location>
</feature>
<sequence length="71" mass="8007">TIKFNGRRIENRFVKILVSVFALVLYACIMPLLAAPDLILQLCGRRGFCRDTDEGLEYIVDGTAFETRGRA</sequence>
<keyword evidence="1" id="KW-1133">Transmembrane helix</keyword>
<evidence type="ECO:0000313" key="2">
    <source>
        <dbReference type="EMBL" id="KKK69696.1"/>
    </source>
</evidence>
<protein>
    <submittedName>
        <fullName evidence="2">Uncharacterized protein</fullName>
    </submittedName>
</protein>
<comment type="caution">
    <text evidence="2">The sequence shown here is derived from an EMBL/GenBank/DDBJ whole genome shotgun (WGS) entry which is preliminary data.</text>
</comment>
<organism evidence="2">
    <name type="scientific">marine sediment metagenome</name>
    <dbReference type="NCBI Taxonomy" id="412755"/>
    <lineage>
        <taxon>unclassified sequences</taxon>
        <taxon>metagenomes</taxon>
        <taxon>ecological metagenomes</taxon>
    </lineage>
</organism>
<dbReference type="AlphaFoldDB" id="A0A0F9ABT6"/>